<dbReference type="AlphaFoldDB" id="A0A5J4PGZ2"/>
<reference evidence="1" key="1">
    <citation type="submission" date="2019-03" db="EMBL/GenBank/DDBJ databases">
        <title>Single cell metagenomics reveals metabolic interactions within the superorganism composed of flagellate Streblomastix strix and complex community of Bacteroidetes bacteria on its surface.</title>
        <authorList>
            <person name="Treitli S.C."/>
            <person name="Kolisko M."/>
            <person name="Husnik F."/>
            <person name="Keeling P."/>
            <person name="Hampl V."/>
        </authorList>
    </citation>
    <scope>NUCLEOTIDE SEQUENCE</scope>
    <source>
        <strain evidence="1">STM</strain>
    </source>
</reference>
<evidence type="ECO:0000313" key="1">
    <source>
        <dbReference type="EMBL" id="KAA6308532.1"/>
    </source>
</evidence>
<proteinExistence type="predicted"/>
<dbReference type="InterPro" id="IPR025415">
    <property type="entry name" value="DUF4141"/>
</dbReference>
<evidence type="ECO:0008006" key="2">
    <source>
        <dbReference type="Google" id="ProtNLM"/>
    </source>
</evidence>
<dbReference type="Pfam" id="PF13605">
    <property type="entry name" value="DUF4141"/>
    <property type="match status" value="1"/>
</dbReference>
<name>A0A5J4PGZ2_9ZZZZ</name>
<comment type="caution">
    <text evidence="1">The sequence shown here is derived from an EMBL/GenBank/DDBJ whole genome shotgun (WGS) entry which is preliminary data.</text>
</comment>
<accession>A0A5J4PGZ2</accession>
<gene>
    <name evidence="1" type="ORF">EZS27_039822</name>
</gene>
<sequence length="84" mass="9261">MQLKILLPFLALCLFAGRAQAQWVVLDPSNLAQGIANAAKQIVQASQTAANTVNTFKETSKIYEQGKKYYETLQVANGFIKDAR</sequence>
<dbReference type="EMBL" id="SNRY01008441">
    <property type="protein sequence ID" value="KAA6308532.1"/>
    <property type="molecule type" value="Genomic_DNA"/>
</dbReference>
<organism evidence="1">
    <name type="scientific">termite gut metagenome</name>
    <dbReference type="NCBI Taxonomy" id="433724"/>
    <lineage>
        <taxon>unclassified sequences</taxon>
        <taxon>metagenomes</taxon>
        <taxon>organismal metagenomes</taxon>
    </lineage>
</organism>
<feature type="non-terminal residue" evidence="1">
    <location>
        <position position="84"/>
    </location>
</feature>
<protein>
    <recommendedName>
        <fullName evidence="2">DUF4141 domain-containing protein</fullName>
    </recommendedName>
</protein>